<dbReference type="PATRIC" id="fig|157687.3.peg.595"/>
<dbReference type="PROSITE" id="PS51202">
    <property type="entry name" value="RCK_C"/>
    <property type="match status" value="1"/>
</dbReference>
<dbReference type="PANTHER" id="PTHR43833">
    <property type="entry name" value="POTASSIUM CHANNEL PROTEIN 2-RELATED-RELATED"/>
    <property type="match status" value="1"/>
</dbReference>
<dbReference type="STRING" id="157687.HMPREF3180_00596"/>
<dbReference type="OrthoDB" id="9776294at2"/>
<dbReference type="InterPro" id="IPR006037">
    <property type="entry name" value="RCK_C"/>
</dbReference>
<feature type="domain" description="RCK C-terminal" evidence="1">
    <location>
        <begin position="138"/>
        <end position="222"/>
    </location>
</feature>
<dbReference type="EMBL" id="AP019835">
    <property type="protein sequence ID" value="BBM49620.1"/>
    <property type="molecule type" value="Genomic_DNA"/>
</dbReference>
<dbReference type="PANTHER" id="PTHR43833:SF7">
    <property type="entry name" value="KTR SYSTEM POTASSIUM UPTAKE PROTEIN C"/>
    <property type="match status" value="1"/>
</dbReference>
<dbReference type="SUPFAM" id="SSF51735">
    <property type="entry name" value="NAD(P)-binding Rossmann-fold domains"/>
    <property type="match status" value="1"/>
</dbReference>
<dbReference type="Proteomes" id="UP000321501">
    <property type="component" value="Chromosome"/>
</dbReference>
<dbReference type="Gene3D" id="3.30.70.1450">
    <property type="entry name" value="Regulator of K+ conductance, C-terminal domain"/>
    <property type="match status" value="1"/>
</dbReference>
<dbReference type="InterPro" id="IPR050721">
    <property type="entry name" value="Trk_Ktr_HKT_K-transport"/>
</dbReference>
<evidence type="ECO:0000313" key="6">
    <source>
        <dbReference type="Proteomes" id="UP000321397"/>
    </source>
</evidence>
<dbReference type="GO" id="GO:0008324">
    <property type="term" value="F:monoatomic cation transmembrane transporter activity"/>
    <property type="evidence" value="ECO:0007669"/>
    <property type="project" value="InterPro"/>
</dbReference>
<accession>A0A134AMW4</accession>
<reference evidence="3 7" key="4">
    <citation type="submission" date="2019-07" db="EMBL/GenBank/DDBJ databases">
        <title>Complete Genome Sequence of Leptotrichia wadei Strain JMUB3934.</title>
        <authorList>
            <person name="Watanabe S."/>
            <person name="Cui L."/>
        </authorList>
    </citation>
    <scope>NUCLEOTIDE SEQUENCE [LARGE SCALE GENOMIC DNA]</scope>
    <source>
        <strain evidence="3 7">JMUB3934</strain>
    </source>
</reference>
<dbReference type="Pfam" id="PF02254">
    <property type="entry name" value="TrkA_N"/>
    <property type="match status" value="1"/>
</dbReference>
<evidence type="ECO:0000313" key="2">
    <source>
        <dbReference type="EMBL" id="BBM47388.1"/>
    </source>
</evidence>
<sequence length="223" mass="25132">MAGYLVIGAGKFGRSIAKTLYNHNETVLVIDKNEELTQQIIDDGIVGEAVSFDVTEENSLKKVVSSDDFEVAFICIEGSLQTSALVTVMLKELGIKTIICKAITKIEGKILEKIGARKVVFPDESVGRELAFEFLKPDVTEHLKFSEKYRIFEFKAPKKIIGKSLVELGLRKKYEMNVIGIKRKGEELRISLSPDEKILENDMLLVVVNVEKMIQFNKEYLDN</sequence>
<evidence type="ECO:0000259" key="1">
    <source>
        <dbReference type="PROSITE" id="PS51202"/>
    </source>
</evidence>
<evidence type="ECO:0000313" key="3">
    <source>
        <dbReference type="EMBL" id="BBM49620.1"/>
    </source>
</evidence>
<dbReference type="Proteomes" id="UP000070483">
    <property type="component" value="Unassembled WGS sequence"/>
</dbReference>
<evidence type="ECO:0000313" key="7">
    <source>
        <dbReference type="Proteomes" id="UP000321501"/>
    </source>
</evidence>
<dbReference type="Gene3D" id="3.40.50.720">
    <property type="entry name" value="NAD(P)-binding Rossmann-like Domain"/>
    <property type="match status" value="1"/>
</dbReference>
<dbReference type="RefSeq" id="WP_018499588.1">
    <property type="nucleotide sequence ID" value="NZ_AP019829.2"/>
</dbReference>
<dbReference type="GO" id="GO:0006813">
    <property type="term" value="P:potassium ion transport"/>
    <property type="evidence" value="ECO:0007669"/>
    <property type="project" value="InterPro"/>
</dbReference>
<name>A0A134AMW4_9FUSO</name>
<dbReference type="GeneID" id="84804255"/>
<dbReference type="SUPFAM" id="SSF116726">
    <property type="entry name" value="TrkA C-terminal domain-like"/>
    <property type="match status" value="1"/>
</dbReference>
<reference evidence="5" key="2">
    <citation type="submission" date="2016-01" db="EMBL/GenBank/DDBJ databases">
        <authorList>
            <person name="Mitreva M."/>
            <person name="Pepin K.H."/>
            <person name="Mihindukulasuriya K.A."/>
            <person name="Fulton R."/>
            <person name="Fronick C."/>
            <person name="O'Laughlin M."/>
            <person name="Miner T."/>
            <person name="Herter B."/>
            <person name="Rosa B.A."/>
            <person name="Cordes M."/>
            <person name="Tomlinson C."/>
            <person name="Wollam A."/>
            <person name="Palsikar V.B."/>
            <person name="Mardis E.R."/>
            <person name="Wilson R.K."/>
        </authorList>
    </citation>
    <scope>NUCLEOTIDE SEQUENCE [LARGE SCALE GENOMIC DNA]</scope>
    <source>
        <strain evidence="5">KA00185</strain>
    </source>
</reference>
<proteinExistence type="predicted"/>
<dbReference type="Proteomes" id="UP000321397">
    <property type="component" value="Chromosome"/>
</dbReference>
<dbReference type="EMBL" id="LSDD01000036">
    <property type="protein sequence ID" value="KXB69054.1"/>
    <property type="molecule type" value="Genomic_DNA"/>
</dbReference>
<dbReference type="AlphaFoldDB" id="A0A134AMW4"/>
<evidence type="ECO:0000313" key="4">
    <source>
        <dbReference type="EMBL" id="KXB69054.1"/>
    </source>
</evidence>
<gene>
    <name evidence="4" type="ORF">HMPREF3180_00596</name>
    <name evidence="2" type="ORF">JMUB3933_0888</name>
    <name evidence="3" type="ORF">JMUB3934_0915</name>
</gene>
<reference evidence="2 6" key="3">
    <citation type="submission" date="2019-07" db="EMBL/GenBank/DDBJ databases">
        <title>Complete Genome Sequence of Leptotrichia wadei Strain JMUB3933.</title>
        <authorList>
            <person name="Watanabe S."/>
            <person name="Cui L."/>
        </authorList>
    </citation>
    <scope>NUCLEOTIDE SEQUENCE [LARGE SCALE GENOMIC DNA]</scope>
    <source>
        <strain evidence="2 6">JMUB3933</strain>
    </source>
</reference>
<dbReference type="InterPro" id="IPR036721">
    <property type="entry name" value="RCK_C_sf"/>
</dbReference>
<organism evidence="4 5">
    <name type="scientific">Leptotrichia wadei</name>
    <dbReference type="NCBI Taxonomy" id="157687"/>
    <lineage>
        <taxon>Bacteria</taxon>
        <taxon>Fusobacteriati</taxon>
        <taxon>Fusobacteriota</taxon>
        <taxon>Fusobacteriia</taxon>
        <taxon>Fusobacteriales</taxon>
        <taxon>Leptotrichiaceae</taxon>
        <taxon>Leptotrichia</taxon>
    </lineage>
</organism>
<dbReference type="Pfam" id="PF02080">
    <property type="entry name" value="TrkA_C"/>
    <property type="match status" value="1"/>
</dbReference>
<protein>
    <submittedName>
        <fullName evidence="4">TrkA protein</fullName>
    </submittedName>
</protein>
<reference evidence="4" key="1">
    <citation type="submission" date="2016-01" db="EMBL/GenBank/DDBJ databases">
        <authorList>
            <person name="Oliw E.H."/>
        </authorList>
    </citation>
    <scope>NUCLEOTIDE SEQUENCE [LARGE SCALE GENOMIC DNA]</scope>
    <source>
        <strain evidence="4">KA00185</strain>
    </source>
</reference>
<dbReference type="InterPro" id="IPR036291">
    <property type="entry name" value="NAD(P)-bd_dom_sf"/>
</dbReference>
<dbReference type="EMBL" id="AP019834">
    <property type="protein sequence ID" value="BBM47388.1"/>
    <property type="molecule type" value="Genomic_DNA"/>
</dbReference>
<dbReference type="InterPro" id="IPR003148">
    <property type="entry name" value="RCK_N"/>
</dbReference>
<keyword evidence="5" id="KW-1185">Reference proteome</keyword>
<evidence type="ECO:0000313" key="5">
    <source>
        <dbReference type="Proteomes" id="UP000070483"/>
    </source>
</evidence>